<dbReference type="Pfam" id="PF13271">
    <property type="entry name" value="DUF4062"/>
    <property type="match status" value="1"/>
</dbReference>
<feature type="domain" description="Winged helix-turn-helix" evidence="2">
    <location>
        <begin position="435"/>
        <end position="504"/>
    </location>
</feature>
<evidence type="ECO:0000313" key="3">
    <source>
        <dbReference type="EMBL" id="NYE21291.1"/>
    </source>
</evidence>
<dbReference type="InterPro" id="IPR011990">
    <property type="entry name" value="TPR-like_helical_dom_sf"/>
</dbReference>
<evidence type="ECO:0000259" key="2">
    <source>
        <dbReference type="Pfam" id="PF25872"/>
    </source>
</evidence>
<dbReference type="SUPFAM" id="SSF48452">
    <property type="entry name" value="TPR-like"/>
    <property type="match status" value="1"/>
</dbReference>
<dbReference type="PANTHER" id="PTHR47691:SF3">
    <property type="entry name" value="HTH-TYPE TRANSCRIPTIONAL REGULATOR RV0890C-RELATED"/>
    <property type="match status" value="1"/>
</dbReference>
<reference evidence="3 4" key="1">
    <citation type="submission" date="2020-07" db="EMBL/GenBank/DDBJ databases">
        <title>Sequencing the genomes of 1000 actinobacteria strains.</title>
        <authorList>
            <person name="Klenk H.-P."/>
        </authorList>
    </citation>
    <scope>NUCLEOTIDE SEQUENCE [LARGE SCALE GENOMIC DNA]</scope>
    <source>
        <strain evidence="3 4">DSM 24662</strain>
    </source>
</reference>
<dbReference type="Gene3D" id="1.25.40.10">
    <property type="entry name" value="Tetratricopeptide repeat domain"/>
    <property type="match status" value="1"/>
</dbReference>
<dbReference type="EMBL" id="JACCBV010000001">
    <property type="protein sequence ID" value="NYE21291.1"/>
    <property type="molecule type" value="Genomic_DNA"/>
</dbReference>
<organism evidence="3 4">
    <name type="scientific">Microbacterium immunditiarum</name>
    <dbReference type="NCBI Taxonomy" id="337480"/>
    <lineage>
        <taxon>Bacteria</taxon>
        <taxon>Bacillati</taxon>
        <taxon>Actinomycetota</taxon>
        <taxon>Actinomycetes</taxon>
        <taxon>Micrococcales</taxon>
        <taxon>Microbacteriaceae</taxon>
        <taxon>Microbacterium</taxon>
    </lineage>
</organism>
<evidence type="ECO:0000259" key="1">
    <source>
        <dbReference type="Pfam" id="PF13271"/>
    </source>
</evidence>
<dbReference type="PRINTS" id="PR00364">
    <property type="entry name" value="DISEASERSIST"/>
</dbReference>
<dbReference type="RefSeq" id="WP_179491816.1">
    <property type="nucleotide sequence ID" value="NZ_JACCBV010000001.1"/>
</dbReference>
<name>A0A7Y9KL30_9MICO</name>
<gene>
    <name evidence="3" type="ORF">BJ991_003319</name>
</gene>
<dbReference type="Pfam" id="PF25872">
    <property type="entry name" value="HTH_77"/>
    <property type="match status" value="1"/>
</dbReference>
<keyword evidence="4" id="KW-1185">Reference proteome</keyword>
<proteinExistence type="predicted"/>
<protein>
    <submittedName>
        <fullName evidence="3">Putative ATPase</fullName>
    </submittedName>
</protein>
<dbReference type="InterPro" id="IPR025139">
    <property type="entry name" value="DUF4062"/>
</dbReference>
<dbReference type="Proteomes" id="UP000576969">
    <property type="component" value="Unassembled WGS sequence"/>
</dbReference>
<dbReference type="Gene3D" id="3.40.50.300">
    <property type="entry name" value="P-loop containing nucleotide triphosphate hydrolases"/>
    <property type="match status" value="1"/>
</dbReference>
<comment type="caution">
    <text evidence="3">The sequence shown here is derived from an EMBL/GenBank/DDBJ whole genome shotgun (WGS) entry which is preliminary data.</text>
</comment>
<dbReference type="InterPro" id="IPR027417">
    <property type="entry name" value="P-loop_NTPase"/>
</dbReference>
<dbReference type="InterPro" id="IPR058852">
    <property type="entry name" value="HTH_77"/>
</dbReference>
<evidence type="ECO:0000313" key="4">
    <source>
        <dbReference type="Proteomes" id="UP000576969"/>
    </source>
</evidence>
<dbReference type="SUPFAM" id="SSF52540">
    <property type="entry name" value="P-loop containing nucleoside triphosphate hydrolases"/>
    <property type="match status" value="1"/>
</dbReference>
<dbReference type="PANTHER" id="PTHR47691">
    <property type="entry name" value="REGULATOR-RELATED"/>
    <property type="match status" value="1"/>
</dbReference>
<dbReference type="AlphaFoldDB" id="A0A7Y9KL30"/>
<feature type="domain" description="DUF4062" evidence="1">
    <location>
        <begin position="16"/>
        <end position="95"/>
    </location>
</feature>
<sequence>MAERPTAIRTPDQRIRVFVSSTLRELEPERRAVRAAVEQLRLAPVMFELGARPHPPRELYRSYLAQSDIFIGIYGEKYGWVAPGEVVSGLEDEYLLSGPLPRLLYVKTPAPEREERLAQLLDRIRDDDRTSYKSFTTPDELAALVQADLATLLAERFEESQRGAEGPSADRVPDVPAPYTAIVGRERERRELADLLARDDVRIVTIVGPGGIGKSRLAIEVAIDAMKAGRDVSFAMLESINTPDRVILAIARALGVTGAAGEGPLEDKVVRAIGERDVLLVVDNMEHVIDAATLLVRIVTECPRAQLFVTSRSPLRVRAERVYELGALGLPEEGAETDAAAHAPAVELFVARAAAVRTGFELTHENEAAVVAICRALDGVPLAIELAAARVRSLSPTDILARLEDAFALLVSGARDLPQRQRALRDTIEWSVELLSPEAREALATLSVFAGRFALASVESVLAAIGIDDPLAQLEALVDASLVSRTDSQDPPTFRLLSLVRAYASTIFDPAGRERATLAWIAHYRAAAREASAALRGRDQLEWLAHLDREAENYAAVARTLIDRRELDRAAEYMWSLYLYLWIGGYLGLVEDWATEMLELIDTADAPASVRTRAIALYYRNAVLFWQDPSFDTGPGMRECRALFREAGDRFGAALAGISLGLALLARRGSPDFEAAAEALRASHAEFGAAEDTWGEAMADVMLARIDMLTGNPAGALAHTEESLTLAERQGERLGIVIALNHRGWTKLLAGDVEAARDDFSRSLDLSLALGHDESITYGLEAFAGVRAVEGDALGAGRLVGAAQTLRRRKGFLNPGAFEFYMIPFTALREAGRGDEIDRGIAEGVILSVADALELIRD</sequence>
<accession>A0A7Y9KL30</accession>